<feature type="transmembrane region" description="Helical" evidence="5">
    <location>
        <begin position="64"/>
        <end position="87"/>
    </location>
</feature>
<comment type="caution">
    <text evidence="7">The sequence shown here is derived from an EMBL/GenBank/DDBJ whole genome shotgun (WGS) entry which is preliminary data.</text>
</comment>
<keyword evidence="2 5" id="KW-0812">Transmembrane</keyword>
<evidence type="ECO:0000256" key="3">
    <source>
        <dbReference type="ARBA" id="ARBA00022989"/>
    </source>
</evidence>
<dbReference type="GO" id="GO:0004930">
    <property type="term" value="F:G protein-coupled receptor activity"/>
    <property type="evidence" value="ECO:0007669"/>
    <property type="project" value="InterPro"/>
</dbReference>
<accession>A0AA39H5D9</accession>
<dbReference type="Pfam" id="PF00001">
    <property type="entry name" value="7tm_1"/>
    <property type="match status" value="1"/>
</dbReference>
<dbReference type="CDD" id="cd14978">
    <property type="entry name" value="7tmA_FMRFamide_R-like"/>
    <property type="match status" value="1"/>
</dbReference>
<dbReference type="EMBL" id="JAUCMV010000005">
    <property type="protein sequence ID" value="KAK0399531.1"/>
    <property type="molecule type" value="Genomic_DNA"/>
</dbReference>
<dbReference type="Proteomes" id="UP001175271">
    <property type="component" value="Unassembled WGS sequence"/>
</dbReference>
<keyword evidence="4 5" id="KW-0472">Membrane</keyword>
<feature type="transmembrane region" description="Helical" evidence="5">
    <location>
        <begin position="107"/>
        <end position="129"/>
    </location>
</feature>
<feature type="transmembrane region" description="Helical" evidence="5">
    <location>
        <begin position="34"/>
        <end position="55"/>
    </location>
</feature>
<reference evidence="7" key="1">
    <citation type="submission" date="2023-06" db="EMBL/GenBank/DDBJ databases">
        <title>Genomic analysis of the entomopathogenic nematode Steinernema hermaphroditum.</title>
        <authorList>
            <person name="Schwarz E.M."/>
            <person name="Heppert J.K."/>
            <person name="Baniya A."/>
            <person name="Schwartz H.T."/>
            <person name="Tan C.-H."/>
            <person name="Antoshechkin I."/>
            <person name="Sternberg P.W."/>
            <person name="Goodrich-Blair H."/>
            <person name="Dillman A.R."/>
        </authorList>
    </citation>
    <scope>NUCLEOTIDE SEQUENCE</scope>
    <source>
        <strain evidence="7">PS9179</strain>
        <tissue evidence="7">Whole animal</tissue>
    </source>
</reference>
<feature type="transmembrane region" description="Helical" evidence="5">
    <location>
        <begin position="318"/>
        <end position="343"/>
    </location>
</feature>
<dbReference type="InterPro" id="IPR000276">
    <property type="entry name" value="GPCR_Rhodpsn"/>
</dbReference>
<dbReference type="SUPFAM" id="SSF81321">
    <property type="entry name" value="Family A G protein-coupled receptor-like"/>
    <property type="match status" value="1"/>
</dbReference>
<evidence type="ECO:0000256" key="5">
    <source>
        <dbReference type="SAM" id="Phobius"/>
    </source>
</evidence>
<evidence type="ECO:0000313" key="7">
    <source>
        <dbReference type="EMBL" id="KAK0399531.1"/>
    </source>
</evidence>
<gene>
    <name evidence="7" type="ORF">QR680_003091</name>
</gene>
<sequence>MMFGSYTIVPQRNLCLTDIALQFTRGIDDIIQRYIFPVEFPIGVIGNCIILLVLLSKENRTTPCLLLSAMAFSDIAYLFTLLPWWLASYGIFYRNRTFRLYFYIARMNVTAIANLFSAAANWLIMAVSLHRYTRTREPSRTRVRWPSWKSCCLIFAVFTLAAVVTSHNHIAYHVKIIPLCNRTQYAAVAHPVGPDRPMLAKWGSFMEFIVLLVMPIIVVSILCYLLYTGRRNRDISMTSANKLRTLDGETTPMIGEYGKERRESNKTRNSEQESIARQECLSEITVVAIGTCFVITHIPSAIHFVWKFVNNTAARNPLFTDIVSIANNMVVIEKIINFFLFYLMSRKFRKCANPFLGLTTRGHDALPAYDAGNHVLE</sequence>
<evidence type="ECO:0000259" key="6">
    <source>
        <dbReference type="PROSITE" id="PS50262"/>
    </source>
</evidence>
<evidence type="ECO:0000256" key="4">
    <source>
        <dbReference type="ARBA" id="ARBA00023136"/>
    </source>
</evidence>
<dbReference type="PROSITE" id="PS50262">
    <property type="entry name" value="G_PROTEIN_RECEP_F1_2"/>
    <property type="match status" value="1"/>
</dbReference>
<name>A0AA39H5D9_9BILA</name>
<dbReference type="InterPro" id="IPR017452">
    <property type="entry name" value="GPCR_Rhodpsn_7TM"/>
</dbReference>
<feature type="transmembrane region" description="Helical" evidence="5">
    <location>
        <begin position="208"/>
        <end position="227"/>
    </location>
</feature>
<protein>
    <recommendedName>
        <fullName evidence="6">G-protein coupled receptors family 1 profile domain-containing protein</fullName>
    </recommendedName>
</protein>
<proteinExistence type="predicted"/>
<comment type="subcellular location">
    <subcellularLocation>
        <location evidence="1">Membrane</location>
    </subcellularLocation>
</comment>
<evidence type="ECO:0000256" key="1">
    <source>
        <dbReference type="ARBA" id="ARBA00004370"/>
    </source>
</evidence>
<evidence type="ECO:0000313" key="8">
    <source>
        <dbReference type="Proteomes" id="UP001175271"/>
    </source>
</evidence>
<dbReference type="AlphaFoldDB" id="A0AA39H5D9"/>
<dbReference type="PRINTS" id="PR00237">
    <property type="entry name" value="GPCRRHODOPSN"/>
</dbReference>
<feature type="transmembrane region" description="Helical" evidence="5">
    <location>
        <begin position="284"/>
        <end position="306"/>
    </location>
</feature>
<keyword evidence="3 5" id="KW-1133">Transmembrane helix</keyword>
<dbReference type="PANTHER" id="PTHR46895">
    <property type="entry name" value="PROTEIN CBG20548-RELATED"/>
    <property type="match status" value="1"/>
</dbReference>
<keyword evidence="8" id="KW-1185">Reference proteome</keyword>
<feature type="transmembrane region" description="Helical" evidence="5">
    <location>
        <begin position="150"/>
        <end position="170"/>
    </location>
</feature>
<organism evidence="7 8">
    <name type="scientific">Steinernema hermaphroditum</name>
    <dbReference type="NCBI Taxonomy" id="289476"/>
    <lineage>
        <taxon>Eukaryota</taxon>
        <taxon>Metazoa</taxon>
        <taxon>Ecdysozoa</taxon>
        <taxon>Nematoda</taxon>
        <taxon>Chromadorea</taxon>
        <taxon>Rhabditida</taxon>
        <taxon>Tylenchina</taxon>
        <taxon>Panagrolaimomorpha</taxon>
        <taxon>Strongyloidoidea</taxon>
        <taxon>Steinernematidae</taxon>
        <taxon>Steinernema</taxon>
    </lineage>
</organism>
<feature type="domain" description="G-protein coupled receptors family 1 profile" evidence="6">
    <location>
        <begin position="46"/>
        <end position="341"/>
    </location>
</feature>
<dbReference type="GO" id="GO:0016020">
    <property type="term" value="C:membrane"/>
    <property type="evidence" value="ECO:0007669"/>
    <property type="project" value="UniProtKB-SubCell"/>
</dbReference>
<dbReference type="Gene3D" id="1.20.1070.10">
    <property type="entry name" value="Rhodopsin 7-helix transmembrane proteins"/>
    <property type="match status" value="1"/>
</dbReference>
<evidence type="ECO:0000256" key="2">
    <source>
        <dbReference type="ARBA" id="ARBA00022692"/>
    </source>
</evidence>